<organism evidence="2">
    <name type="scientific">uncultured Nocardioidaceae bacterium</name>
    <dbReference type="NCBI Taxonomy" id="253824"/>
    <lineage>
        <taxon>Bacteria</taxon>
        <taxon>Bacillati</taxon>
        <taxon>Actinomycetota</taxon>
        <taxon>Actinomycetes</taxon>
        <taxon>Propionibacteriales</taxon>
        <taxon>Nocardioidaceae</taxon>
        <taxon>environmental samples</taxon>
    </lineage>
</organism>
<gene>
    <name evidence="2" type="ORF">AVDCRST_MAG72-2511</name>
</gene>
<dbReference type="AlphaFoldDB" id="A0A6J4MMP0"/>
<feature type="compositionally biased region" description="Low complexity" evidence="1">
    <location>
        <begin position="75"/>
        <end position="85"/>
    </location>
</feature>
<evidence type="ECO:0000313" key="2">
    <source>
        <dbReference type="EMBL" id="CAA9363723.1"/>
    </source>
</evidence>
<evidence type="ECO:0000256" key="1">
    <source>
        <dbReference type="SAM" id="MobiDB-lite"/>
    </source>
</evidence>
<sequence>GPGERQQRGRLRPGRRRPRRRAVAPGRRDPRVRAAVVEVRGRQGAGGPREVRHVLDALLPGAERVDRPPRRPCLRPTAGASATPAPGRPPAREVGSPARLRGL</sequence>
<feature type="region of interest" description="Disordered" evidence="1">
    <location>
        <begin position="1"/>
        <end position="30"/>
    </location>
</feature>
<feature type="region of interest" description="Disordered" evidence="1">
    <location>
        <begin position="62"/>
        <end position="103"/>
    </location>
</feature>
<dbReference type="EMBL" id="CADCUJ010000104">
    <property type="protein sequence ID" value="CAA9363723.1"/>
    <property type="molecule type" value="Genomic_DNA"/>
</dbReference>
<accession>A0A6J4MMP0</accession>
<feature type="non-terminal residue" evidence="2">
    <location>
        <position position="103"/>
    </location>
</feature>
<feature type="compositionally biased region" description="Basic residues" evidence="1">
    <location>
        <begin position="8"/>
        <end position="22"/>
    </location>
</feature>
<proteinExistence type="predicted"/>
<name>A0A6J4MMP0_9ACTN</name>
<feature type="non-terminal residue" evidence="2">
    <location>
        <position position="1"/>
    </location>
</feature>
<protein>
    <submittedName>
        <fullName evidence="2">Uncharacterized protein</fullName>
    </submittedName>
</protein>
<reference evidence="2" key="1">
    <citation type="submission" date="2020-02" db="EMBL/GenBank/DDBJ databases">
        <authorList>
            <person name="Meier V. D."/>
        </authorList>
    </citation>
    <scope>NUCLEOTIDE SEQUENCE</scope>
    <source>
        <strain evidence="2">AVDCRST_MAG72</strain>
    </source>
</reference>